<sequence>MTLLYGALIILGVALVLFLIFKKVFTKKRMSGEEVLKKEVHHFDHKTGDEKIEGKDESKPHREEADHNKKIK</sequence>
<dbReference type="Proteomes" id="UP001319104">
    <property type="component" value="Unassembled WGS sequence"/>
</dbReference>
<organism evidence="3 4">
    <name type="scientific">Litoribacter ruber</name>
    <dbReference type="NCBI Taxonomy" id="702568"/>
    <lineage>
        <taxon>Bacteria</taxon>
        <taxon>Pseudomonadati</taxon>
        <taxon>Bacteroidota</taxon>
        <taxon>Cytophagia</taxon>
        <taxon>Cytophagales</taxon>
        <taxon>Cyclobacteriaceae</taxon>
        <taxon>Litoribacter</taxon>
    </lineage>
</organism>
<keyword evidence="4" id="KW-1185">Reference proteome</keyword>
<evidence type="ECO:0000313" key="3">
    <source>
        <dbReference type="EMBL" id="MBS9524646.1"/>
    </source>
</evidence>
<gene>
    <name evidence="3" type="ORF">KI659_11550</name>
</gene>
<name>A0AAP2G524_9BACT</name>
<comment type="caution">
    <text evidence="3">The sequence shown here is derived from an EMBL/GenBank/DDBJ whole genome shotgun (WGS) entry which is preliminary data.</text>
</comment>
<protein>
    <submittedName>
        <fullName evidence="3">Uncharacterized protein</fullName>
    </submittedName>
</protein>
<evidence type="ECO:0000256" key="1">
    <source>
        <dbReference type="SAM" id="MobiDB-lite"/>
    </source>
</evidence>
<keyword evidence="2" id="KW-0812">Transmembrane</keyword>
<evidence type="ECO:0000256" key="2">
    <source>
        <dbReference type="SAM" id="Phobius"/>
    </source>
</evidence>
<reference evidence="3 4" key="1">
    <citation type="submission" date="2021-05" db="EMBL/GenBank/DDBJ databases">
        <authorList>
            <person name="Zhang Z.D."/>
            <person name="Osman G."/>
        </authorList>
    </citation>
    <scope>NUCLEOTIDE SEQUENCE [LARGE SCALE GENOMIC DNA]</scope>
    <source>
        <strain evidence="3 4">KCTC 32217</strain>
    </source>
</reference>
<keyword evidence="2" id="KW-1133">Transmembrane helix</keyword>
<accession>A0AAP2G524</accession>
<keyword evidence="2" id="KW-0472">Membrane</keyword>
<dbReference type="AlphaFoldDB" id="A0AAP2G524"/>
<feature type="region of interest" description="Disordered" evidence="1">
    <location>
        <begin position="44"/>
        <end position="72"/>
    </location>
</feature>
<evidence type="ECO:0000313" key="4">
    <source>
        <dbReference type="Proteomes" id="UP001319104"/>
    </source>
</evidence>
<feature type="transmembrane region" description="Helical" evidence="2">
    <location>
        <begin position="6"/>
        <end position="25"/>
    </location>
</feature>
<dbReference type="RefSeq" id="WP_213945492.1">
    <property type="nucleotide sequence ID" value="NZ_JAHBGI010000002.1"/>
</dbReference>
<proteinExistence type="predicted"/>
<dbReference type="EMBL" id="JAHCMY010000005">
    <property type="protein sequence ID" value="MBS9524646.1"/>
    <property type="molecule type" value="Genomic_DNA"/>
</dbReference>